<dbReference type="Gene3D" id="3.30.450.40">
    <property type="match status" value="1"/>
</dbReference>
<protein>
    <recommendedName>
        <fullName evidence="3">GAF domain-containing protein</fullName>
    </recommendedName>
</protein>
<comment type="caution">
    <text evidence="2">The sequence shown here is derived from an EMBL/GenBank/DDBJ whole genome shotgun (WGS) entry which is preliminary data.</text>
</comment>
<sequence>MTSVKSVDVPSDSYYDSVRAILDSTLEAVQAKYGAVSLLNTGNGSLQSYASYGLLPKQRTGISAAHWVVTHGESLALENREQALLLPDLVISKSEALPLICVPIQVRGTTLGALQSNFLSVAGHEELLRKQHFLELAADLMGYVIENATLRRRLQKMREVVRNANNISLEIQERERERLILEV</sequence>
<evidence type="ECO:0000256" key="1">
    <source>
        <dbReference type="SAM" id="Coils"/>
    </source>
</evidence>
<reference evidence="2" key="1">
    <citation type="journal article" date="2014" name="Front. Microbiol.">
        <title>High frequency of phylogenetically diverse reductive dehalogenase-homologous genes in deep subseafloor sedimentary metagenomes.</title>
        <authorList>
            <person name="Kawai M."/>
            <person name="Futagami T."/>
            <person name="Toyoda A."/>
            <person name="Takaki Y."/>
            <person name="Nishi S."/>
            <person name="Hori S."/>
            <person name="Arai W."/>
            <person name="Tsubouchi T."/>
            <person name="Morono Y."/>
            <person name="Uchiyama I."/>
            <person name="Ito T."/>
            <person name="Fujiyama A."/>
            <person name="Inagaki F."/>
            <person name="Takami H."/>
        </authorList>
    </citation>
    <scope>NUCLEOTIDE SEQUENCE</scope>
    <source>
        <strain evidence="2">Expedition CK06-06</strain>
    </source>
</reference>
<accession>X0UXW7</accession>
<dbReference type="InterPro" id="IPR029016">
    <property type="entry name" value="GAF-like_dom_sf"/>
</dbReference>
<proteinExistence type="predicted"/>
<dbReference type="AlphaFoldDB" id="X0UXW7"/>
<feature type="coiled-coil region" evidence="1">
    <location>
        <begin position="147"/>
        <end position="177"/>
    </location>
</feature>
<dbReference type="EMBL" id="BARS01029493">
    <property type="protein sequence ID" value="GAG05148.1"/>
    <property type="molecule type" value="Genomic_DNA"/>
</dbReference>
<dbReference type="SUPFAM" id="SSF55781">
    <property type="entry name" value="GAF domain-like"/>
    <property type="match status" value="1"/>
</dbReference>
<evidence type="ECO:0008006" key="3">
    <source>
        <dbReference type="Google" id="ProtNLM"/>
    </source>
</evidence>
<gene>
    <name evidence="2" type="ORF">S01H1_46090</name>
</gene>
<evidence type="ECO:0000313" key="2">
    <source>
        <dbReference type="EMBL" id="GAG05148.1"/>
    </source>
</evidence>
<organism evidence="2">
    <name type="scientific">marine sediment metagenome</name>
    <dbReference type="NCBI Taxonomy" id="412755"/>
    <lineage>
        <taxon>unclassified sequences</taxon>
        <taxon>metagenomes</taxon>
        <taxon>ecological metagenomes</taxon>
    </lineage>
</organism>
<name>X0UXW7_9ZZZZ</name>
<keyword evidence="1" id="KW-0175">Coiled coil</keyword>
<feature type="non-terminal residue" evidence="2">
    <location>
        <position position="183"/>
    </location>
</feature>